<evidence type="ECO:0000313" key="1">
    <source>
        <dbReference type="EMBL" id="EKE29922.1"/>
    </source>
</evidence>
<organism evidence="1">
    <name type="scientific">uncultured bacterium</name>
    <name type="common">gcode 4</name>
    <dbReference type="NCBI Taxonomy" id="1234023"/>
    <lineage>
        <taxon>Bacteria</taxon>
        <taxon>environmental samples</taxon>
    </lineage>
</organism>
<accession>K2G6G6</accession>
<dbReference type="EMBL" id="AMFJ01000073">
    <property type="protein sequence ID" value="EKE29922.1"/>
    <property type="molecule type" value="Genomic_DNA"/>
</dbReference>
<protein>
    <submittedName>
        <fullName evidence="1">Uncharacterized protein</fullName>
    </submittedName>
</protein>
<comment type="caution">
    <text evidence="1">The sequence shown here is derived from an EMBL/GenBank/DDBJ whole genome shotgun (WGS) entry which is preliminary data.</text>
</comment>
<reference evidence="1" key="1">
    <citation type="journal article" date="2012" name="Science">
        <title>Fermentation, hydrogen, and sulfur metabolism in multiple uncultivated bacterial phyla.</title>
        <authorList>
            <person name="Wrighton K.C."/>
            <person name="Thomas B.C."/>
            <person name="Sharon I."/>
            <person name="Miller C.S."/>
            <person name="Castelle C.J."/>
            <person name="VerBerkmoes N.C."/>
            <person name="Wilkins M.J."/>
            <person name="Hettich R.L."/>
            <person name="Lipton M.S."/>
            <person name="Williams K.H."/>
            <person name="Long P.E."/>
            <person name="Banfield J.F."/>
        </authorList>
    </citation>
    <scope>NUCLEOTIDE SEQUENCE [LARGE SCALE GENOMIC DNA]</scope>
</reference>
<gene>
    <name evidence="1" type="ORF">ACD_2C00073G0010</name>
</gene>
<name>K2G6G6_9BACT</name>
<sequence>MDNAKVSIRRIGDKKWLEIQKIFRNKKLFEDFIENNPYFADLKNVYIWEIEWPEWTKNIDQKTESRLIQ</sequence>
<proteinExistence type="predicted"/>
<dbReference type="AlphaFoldDB" id="K2G6G6"/>